<keyword evidence="1" id="KW-0812">Transmembrane</keyword>
<evidence type="ECO:0000313" key="3">
    <source>
        <dbReference type="Proteomes" id="UP000624325"/>
    </source>
</evidence>
<comment type="caution">
    <text evidence="2">The sequence shown here is derived from an EMBL/GenBank/DDBJ whole genome shotgun (WGS) entry which is preliminary data.</text>
</comment>
<keyword evidence="1" id="KW-1133">Transmembrane helix</keyword>
<keyword evidence="1" id="KW-0472">Membrane</keyword>
<name>A0ABQ4C309_9ACTN</name>
<protein>
    <recommendedName>
        <fullName evidence="4">Transmembrane protein</fullName>
    </recommendedName>
</protein>
<organism evidence="2 3">
    <name type="scientific">Asanoa iriomotensis</name>
    <dbReference type="NCBI Taxonomy" id="234613"/>
    <lineage>
        <taxon>Bacteria</taxon>
        <taxon>Bacillati</taxon>
        <taxon>Actinomycetota</taxon>
        <taxon>Actinomycetes</taxon>
        <taxon>Micromonosporales</taxon>
        <taxon>Micromonosporaceae</taxon>
        <taxon>Asanoa</taxon>
    </lineage>
</organism>
<proteinExistence type="predicted"/>
<keyword evidence="3" id="KW-1185">Reference proteome</keyword>
<evidence type="ECO:0000256" key="1">
    <source>
        <dbReference type="SAM" id="Phobius"/>
    </source>
</evidence>
<gene>
    <name evidence="2" type="ORF">Air01nite_27750</name>
</gene>
<evidence type="ECO:0008006" key="4">
    <source>
        <dbReference type="Google" id="ProtNLM"/>
    </source>
</evidence>
<reference evidence="2 3" key="1">
    <citation type="submission" date="2021-01" db="EMBL/GenBank/DDBJ databases">
        <title>Whole genome shotgun sequence of Asanoa iriomotensis NBRC 100142.</title>
        <authorList>
            <person name="Komaki H."/>
            <person name="Tamura T."/>
        </authorList>
    </citation>
    <scope>NUCLEOTIDE SEQUENCE [LARGE SCALE GENOMIC DNA]</scope>
    <source>
        <strain evidence="2 3">NBRC 100142</strain>
    </source>
</reference>
<dbReference type="EMBL" id="BONC01000016">
    <property type="protein sequence ID" value="GIF56680.1"/>
    <property type="molecule type" value="Genomic_DNA"/>
</dbReference>
<feature type="transmembrane region" description="Helical" evidence="1">
    <location>
        <begin position="225"/>
        <end position="245"/>
    </location>
</feature>
<accession>A0ABQ4C309</accession>
<evidence type="ECO:0000313" key="2">
    <source>
        <dbReference type="EMBL" id="GIF56680.1"/>
    </source>
</evidence>
<sequence length="246" mass="27096">MVRHLDNVIAVRSPAERVAACPSVGPVPDNANIFGMSDEQGATTTDTHRDRRKVINLDDIKYVPTGDPLVDRGMQMTLDEIEEAEADPDHPDHEAAKAAMLDINKRLGSVVNSVYGDQLRRISENLAAALKPNLGNLFTAPKVKLFPTAAEPVSPPVPTVLEMPEAEEWEIDETPQQTLQALLEVSERMSEMVRVSVEHRDVAVQQMSHFKGEADASRKSERRMFWLAMLALIGTWGAVVVALLAL</sequence>
<dbReference type="Proteomes" id="UP000624325">
    <property type="component" value="Unassembled WGS sequence"/>
</dbReference>